<keyword evidence="11" id="KW-1185">Reference proteome</keyword>
<feature type="compositionally biased region" description="Polar residues" evidence="8">
    <location>
        <begin position="456"/>
        <end position="468"/>
    </location>
</feature>
<comment type="subcellular location">
    <subcellularLocation>
        <location evidence="1">Nucleus</location>
    </subcellularLocation>
</comment>
<sequence length="497" mass="56898">MTLCSNEEESVRRCLKDDSFKGRVSLDVLNLNITQMDDLDLVASQTANRLRSRNIIDEQIKKIEALIESAEQYKKANLDNYLEYYKYIKVSEQLEVLERLKQAQYLNEFRCSKYPLYGRNLLAKLRGITNYKVLKSDAYDDIVFSVDRRSEEMGEVIDKYSVITPKVVAVDMKEQMIPVSTRTYVQSAALDGTVDNPFHQSQVKLSIAFPDKSLLQFDCGKLQKLAQLLQKLTSEGHRALIFTQMTKVLDILEQFLNIHGYRYMRLDGATKIEERQVLTETFNRDPKIPVFILSTRSGGLGINLTGADTVIFYDSDWNPAMDKQCQDRCHRIGQSRDVHIYRFVSEYTIESNILKKANQKRHLDNVVIQEGEFTTDYFGKFSVRDLVADTSIAVEVPDKPIDQGNGNMEKLLAQAEDEADRVAANAAMREVAIDDEDFDEEKNNGTTNGPVRDKLSSTMNDIGTGQNTRRTEDEDFDEGIGHIDEYMLRFIADGYYD</sequence>
<name>A5DAW6_PICGU</name>
<keyword evidence="7" id="KW-0067">ATP-binding</keyword>
<dbReference type="HOGENOM" id="CLU_042698_0_0_1"/>
<evidence type="ECO:0000256" key="3">
    <source>
        <dbReference type="ARBA" id="ARBA00012551"/>
    </source>
</evidence>
<dbReference type="GO" id="GO:0016887">
    <property type="term" value="F:ATP hydrolysis activity"/>
    <property type="evidence" value="ECO:0007669"/>
    <property type="project" value="TreeGrafter"/>
</dbReference>
<organism evidence="10 11">
    <name type="scientific">Meyerozyma guilliermondii (strain ATCC 6260 / CBS 566 / DSM 6381 / JCM 1539 / NBRC 10279 / NRRL Y-324)</name>
    <name type="common">Yeast</name>
    <name type="synonym">Candida guilliermondii</name>
    <dbReference type="NCBI Taxonomy" id="294746"/>
    <lineage>
        <taxon>Eukaryota</taxon>
        <taxon>Fungi</taxon>
        <taxon>Dikarya</taxon>
        <taxon>Ascomycota</taxon>
        <taxon>Saccharomycotina</taxon>
        <taxon>Pichiomycetes</taxon>
        <taxon>Debaryomycetaceae</taxon>
        <taxon>Meyerozyma</taxon>
    </lineage>
</organism>
<evidence type="ECO:0000256" key="4">
    <source>
        <dbReference type="ARBA" id="ARBA00022741"/>
    </source>
</evidence>
<dbReference type="InterPro" id="IPR027417">
    <property type="entry name" value="P-loop_NTPase"/>
</dbReference>
<dbReference type="InterPro" id="IPR050520">
    <property type="entry name" value="INO80/SWR1_helicase"/>
</dbReference>
<dbReference type="KEGG" id="pgu:PGUG_00421"/>
<dbReference type="GO" id="GO:0000812">
    <property type="term" value="C:Swr1 complex"/>
    <property type="evidence" value="ECO:0007669"/>
    <property type="project" value="TreeGrafter"/>
</dbReference>
<dbReference type="RefSeq" id="XP_001487044.2">
    <property type="nucleotide sequence ID" value="XM_001486994.1"/>
</dbReference>
<keyword evidence="5" id="KW-0378">Hydrolase</keyword>
<evidence type="ECO:0000313" key="10">
    <source>
        <dbReference type="EMBL" id="EDK36323.2"/>
    </source>
</evidence>
<keyword evidence="6" id="KW-0347">Helicase</keyword>
<dbReference type="PANTHER" id="PTHR45685">
    <property type="entry name" value="HELICASE SRCAP-RELATED"/>
    <property type="match status" value="1"/>
</dbReference>
<dbReference type="FunFam" id="3.40.50.300:FF:000655">
    <property type="entry name" value="Protein PHOTOPERIOD-INDEPENDENT EARLY FLOWERING 1"/>
    <property type="match status" value="1"/>
</dbReference>
<protein>
    <recommendedName>
        <fullName evidence="3">DNA helicase</fullName>
        <ecNumber evidence="3">3.6.4.12</ecNumber>
    </recommendedName>
</protein>
<accession>A5DAW6</accession>
<dbReference type="OrthoDB" id="372624at2759"/>
<dbReference type="GeneID" id="5128557"/>
<evidence type="ECO:0000256" key="2">
    <source>
        <dbReference type="ARBA" id="ARBA00009220"/>
    </source>
</evidence>
<dbReference type="STRING" id="294746.A5DAW6"/>
<dbReference type="EMBL" id="CH408155">
    <property type="protein sequence ID" value="EDK36323.2"/>
    <property type="molecule type" value="Genomic_DNA"/>
</dbReference>
<dbReference type="eggNOG" id="KOG0391">
    <property type="taxonomic scope" value="Eukaryota"/>
</dbReference>
<dbReference type="PROSITE" id="PS51194">
    <property type="entry name" value="HELICASE_CTER"/>
    <property type="match status" value="1"/>
</dbReference>
<dbReference type="PANTHER" id="PTHR45685:SF1">
    <property type="entry name" value="HELICASE SRCAP"/>
    <property type="match status" value="1"/>
</dbReference>
<feature type="domain" description="Helicase C-terminal" evidence="9">
    <location>
        <begin position="224"/>
        <end position="374"/>
    </location>
</feature>
<dbReference type="InParanoid" id="A5DAW6"/>
<evidence type="ECO:0000313" key="11">
    <source>
        <dbReference type="Proteomes" id="UP000001997"/>
    </source>
</evidence>
<feature type="region of interest" description="Disordered" evidence="8">
    <location>
        <begin position="435"/>
        <end position="473"/>
    </location>
</feature>
<dbReference type="EC" id="3.6.4.12" evidence="3"/>
<evidence type="ECO:0000256" key="7">
    <source>
        <dbReference type="ARBA" id="ARBA00022840"/>
    </source>
</evidence>
<comment type="similarity">
    <text evidence="2">Belongs to the SNF2/RAD54 helicase family. SWR1 subfamily.</text>
</comment>
<dbReference type="Pfam" id="PF00271">
    <property type="entry name" value="Helicase_C"/>
    <property type="match status" value="1"/>
</dbReference>
<evidence type="ECO:0000259" key="9">
    <source>
        <dbReference type="PROSITE" id="PS51194"/>
    </source>
</evidence>
<dbReference type="Proteomes" id="UP000001997">
    <property type="component" value="Unassembled WGS sequence"/>
</dbReference>
<dbReference type="Gene3D" id="3.40.50.300">
    <property type="entry name" value="P-loop containing nucleotide triphosphate hydrolases"/>
    <property type="match status" value="1"/>
</dbReference>
<dbReference type="GO" id="GO:0006338">
    <property type="term" value="P:chromatin remodeling"/>
    <property type="evidence" value="ECO:0007669"/>
    <property type="project" value="TreeGrafter"/>
</dbReference>
<gene>
    <name evidence="10" type="ORF">PGUG_00421</name>
</gene>
<reference evidence="10 11" key="1">
    <citation type="journal article" date="2009" name="Nature">
        <title>Evolution of pathogenicity and sexual reproduction in eight Candida genomes.</title>
        <authorList>
            <person name="Butler G."/>
            <person name="Rasmussen M.D."/>
            <person name="Lin M.F."/>
            <person name="Santos M.A."/>
            <person name="Sakthikumar S."/>
            <person name="Munro C.A."/>
            <person name="Rheinbay E."/>
            <person name="Grabherr M."/>
            <person name="Forche A."/>
            <person name="Reedy J.L."/>
            <person name="Agrafioti I."/>
            <person name="Arnaud M.B."/>
            <person name="Bates S."/>
            <person name="Brown A.J."/>
            <person name="Brunke S."/>
            <person name="Costanzo M.C."/>
            <person name="Fitzpatrick D.A."/>
            <person name="de Groot P.W."/>
            <person name="Harris D."/>
            <person name="Hoyer L.L."/>
            <person name="Hube B."/>
            <person name="Klis F.M."/>
            <person name="Kodira C."/>
            <person name="Lennard N."/>
            <person name="Logue M.E."/>
            <person name="Martin R."/>
            <person name="Neiman A.M."/>
            <person name="Nikolaou E."/>
            <person name="Quail M.A."/>
            <person name="Quinn J."/>
            <person name="Santos M.C."/>
            <person name="Schmitzberger F.F."/>
            <person name="Sherlock G."/>
            <person name="Shah P."/>
            <person name="Silverstein K.A."/>
            <person name="Skrzypek M.S."/>
            <person name="Soll D."/>
            <person name="Staggs R."/>
            <person name="Stansfield I."/>
            <person name="Stumpf M.P."/>
            <person name="Sudbery P.E."/>
            <person name="Srikantha T."/>
            <person name="Zeng Q."/>
            <person name="Berman J."/>
            <person name="Berriman M."/>
            <person name="Heitman J."/>
            <person name="Gow N.A."/>
            <person name="Lorenz M.C."/>
            <person name="Birren B.W."/>
            <person name="Kellis M."/>
            <person name="Cuomo C.A."/>
        </authorList>
    </citation>
    <scope>NUCLEOTIDE SEQUENCE [LARGE SCALE GENOMIC DNA]</scope>
    <source>
        <strain evidence="11">ATCC 6260 / CBS 566 / DSM 6381 / JCM 1539 / NBRC 10279 / NRRL Y-324</strain>
    </source>
</reference>
<evidence type="ECO:0000256" key="6">
    <source>
        <dbReference type="ARBA" id="ARBA00022806"/>
    </source>
</evidence>
<dbReference type="InterPro" id="IPR001650">
    <property type="entry name" value="Helicase_C-like"/>
</dbReference>
<keyword evidence="4" id="KW-0547">Nucleotide-binding</keyword>
<proteinExistence type="inferred from homology"/>
<dbReference type="AlphaFoldDB" id="A5DAW6"/>
<dbReference type="GO" id="GO:0003677">
    <property type="term" value="F:DNA binding"/>
    <property type="evidence" value="ECO:0007669"/>
    <property type="project" value="UniProtKB-KW"/>
</dbReference>
<dbReference type="GO" id="GO:0003678">
    <property type="term" value="F:DNA helicase activity"/>
    <property type="evidence" value="ECO:0007669"/>
    <property type="project" value="UniProtKB-EC"/>
</dbReference>
<dbReference type="CDD" id="cd18793">
    <property type="entry name" value="SF2_C_SNF"/>
    <property type="match status" value="1"/>
</dbReference>
<dbReference type="InterPro" id="IPR049730">
    <property type="entry name" value="SNF2/RAD54-like_C"/>
</dbReference>
<dbReference type="VEuPathDB" id="FungiDB:PGUG_00421"/>
<dbReference type="GO" id="GO:0042393">
    <property type="term" value="F:histone binding"/>
    <property type="evidence" value="ECO:0007669"/>
    <property type="project" value="TreeGrafter"/>
</dbReference>
<evidence type="ECO:0000256" key="5">
    <source>
        <dbReference type="ARBA" id="ARBA00022801"/>
    </source>
</evidence>
<evidence type="ECO:0000256" key="8">
    <source>
        <dbReference type="SAM" id="MobiDB-lite"/>
    </source>
</evidence>
<dbReference type="OMA" id="FDEGIGH"/>
<evidence type="ECO:0000256" key="1">
    <source>
        <dbReference type="ARBA" id="ARBA00004123"/>
    </source>
</evidence>
<dbReference type="SUPFAM" id="SSF52540">
    <property type="entry name" value="P-loop containing nucleoside triphosphate hydrolases"/>
    <property type="match status" value="1"/>
</dbReference>
<dbReference type="SMART" id="SM00490">
    <property type="entry name" value="HELICc"/>
    <property type="match status" value="1"/>
</dbReference>
<dbReference type="GO" id="GO:0005524">
    <property type="term" value="F:ATP binding"/>
    <property type="evidence" value="ECO:0007669"/>
    <property type="project" value="UniProtKB-KW"/>
</dbReference>